<reference evidence="8 9" key="1">
    <citation type="journal article" date="2018" name="Mol. Plant">
        <title>The genome of Artemisia annua provides insight into the evolution of Asteraceae family and artemisinin biosynthesis.</title>
        <authorList>
            <person name="Shen Q."/>
            <person name="Zhang L."/>
            <person name="Liao Z."/>
            <person name="Wang S."/>
            <person name="Yan T."/>
            <person name="Shi P."/>
            <person name="Liu M."/>
            <person name="Fu X."/>
            <person name="Pan Q."/>
            <person name="Wang Y."/>
            <person name="Lv Z."/>
            <person name="Lu X."/>
            <person name="Zhang F."/>
            <person name="Jiang W."/>
            <person name="Ma Y."/>
            <person name="Chen M."/>
            <person name="Hao X."/>
            <person name="Li L."/>
            <person name="Tang Y."/>
            <person name="Lv G."/>
            <person name="Zhou Y."/>
            <person name="Sun X."/>
            <person name="Brodelius P.E."/>
            <person name="Rose J.K.C."/>
            <person name="Tang K."/>
        </authorList>
    </citation>
    <scope>NUCLEOTIDE SEQUENCE [LARGE SCALE GENOMIC DNA]</scope>
    <source>
        <strain evidence="9">cv. Huhao1</strain>
        <tissue evidence="8">Leaf</tissue>
    </source>
</reference>
<evidence type="ECO:0000313" key="9">
    <source>
        <dbReference type="Proteomes" id="UP000245207"/>
    </source>
</evidence>
<dbReference type="PANTHER" id="PTHR46373:SF20">
    <property type="entry name" value="PROTEIN RKD1"/>
    <property type="match status" value="1"/>
</dbReference>
<evidence type="ECO:0000256" key="2">
    <source>
        <dbReference type="ARBA" id="ARBA00023015"/>
    </source>
</evidence>
<keyword evidence="5" id="KW-0804">Transcription</keyword>
<dbReference type="Proteomes" id="UP000245207">
    <property type="component" value="Unassembled WGS sequence"/>
</dbReference>
<keyword evidence="9" id="KW-1185">Reference proteome</keyword>
<organism evidence="8 9">
    <name type="scientific">Artemisia annua</name>
    <name type="common">Sweet wormwood</name>
    <dbReference type="NCBI Taxonomy" id="35608"/>
    <lineage>
        <taxon>Eukaryota</taxon>
        <taxon>Viridiplantae</taxon>
        <taxon>Streptophyta</taxon>
        <taxon>Embryophyta</taxon>
        <taxon>Tracheophyta</taxon>
        <taxon>Spermatophyta</taxon>
        <taxon>Magnoliopsida</taxon>
        <taxon>eudicotyledons</taxon>
        <taxon>Gunneridae</taxon>
        <taxon>Pentapetalae</taxon>
        <taxon>asterids</taxon>
        <taxon>campanulids</taxon>
        <taxon>Asterales</taxon>
        <taxon>Asteraceae</taxon>
        <taxon>Asteroideae</taxon>
        <taxon>Anthemideae</taxon>
        <taxon>Artemisiinae</taxon>
        <taxon>Artemisia</taxon>
    </lineage>
</organism>
<dbReference type="PROSITE" id="PS51519">
    <property type="entry name" value="RWP_RK"/>
    <property type="match status" value="1"/>
</dbReference>
<dbReference type="STRING" id="35608.A0A2U1MFX0"/>
<name>A0A2U1MFX0_ARTAN</name>
<dbReference type="GO" id="GO:0003677">
    <property type="term" value="F:DNA binding"/>
    <property type="evidence" value="ECO:0007669"/>
    <property type="project" value="UniProtKB-KW"/>
</dbReference>
<keyword evidence="6" id="KW-0539">Nucleus</keyword>
<comment type="function">
    <text evidence="1">Putative transcription factor.</text>
</comment>
<proteinExistence type="predicted"/>
<keyword evidence="2" id="KW-0805">Transcription regulation</keyword>
<sequence>MEFEFQASNLNTEFDLSHITREMITRHFYMAVDQAAKKLGVGLSSLKRQCRAMGIKRWPCRKLNSLQELIKHFQDENAGEKSDLNTQEIIRRLEVLKRQVEENPDLELPINIKKLRQRAFKAKYKKKKTVKLVLSL</sequence>
<evidence type="ECO:0000313" key="8">
    <source>
        <dbReference type="EMBL" id="PWA60171.1"/>
    </source>
</evidence>
<protein>
    <recommendedName>
        <fullName evidence="7">RWP-RK domain-containing protein</fullName>
    </recommendedName>
</protein>
<dbReference type="InterPro" id="IPR003035">
    <property type="entry name" value="RWP-RK_dom"/>
</dbReference>
<dbReference type="OrthoDB" id="6270329at2759"/>
<evidence type="ECO:0000256" key="5">
    <source>
        <dbReference type="ARBA" id="ARBA00023163"/>
    </source>
</evidence>
<keyword evidence="3" id="KW-0175">Coiled coil</keyword>
<dbReference type="PANTHER" id="PTHR46373">
    <property type="entry name" value="PROTEIN RKD4"/>
    <property type="match status" value="1"/>
</dbReference>
<evidence type="ECO:0000259" key="7">
    <source>
        <dbReference type="PROSITE" id="PS51519"/>
    </source>
</evidence>
<dbReference type="InterPro" id="IPR044607">
    <property type="entry name" value="RKD-like"/>
</dbReference>
<evidence type="ECO:0000256" key="6">
    <source>
        <dbReference type="ARBA" id="ARBA00023242"/>
    </source>
</evidence>
<evidence type="ECO:0000256" key="1">
    <source>
        <dbReference type="ARBA" id="ARBA00004049"/>
    </source>
</evidence>
<comment type="caution">
    <text evidence="8">The sequence shown here is derived from an EMBL/GenBank/DDBJ whole genome shotgun (WGS) entry which is preliminary data.</text>
</comment>
<evidence type="ECO:0000256" key="4">
    <source>
        <dbReference type="ARBA" id="ARBA00023125"/>
    </source>
</evidence>
<accession>A0A2U1MFX0</accession>
<keyword evidence="4" id="KW-0238">DNA-binding</keyword>
<evidence type="ECO:0000256" key="3">
    <source>
        <dbReference type="ARBA" id="ARBA00023054"/>
    </source>
</evidence>
<dbReference type="Pfam" id="PF02042">
    <property type="entry name" value="RWP-RK"/>
    <property type="match status" value="1"/>
</dbReference>
<dbReference type="GO" id="GO:0003700">
    <property type="term" value="F:DNA-binding transcription factor activity"/>
    <property type="evidence" value="ECO:0007669"/>
    <property type="project" value="InterPro"/>
</dbReference>
<gene>
    <name evidence="8" type="ORF">CTI12_AA384410</name>
</gene>
<feature type="domain" description="RWP-RK" evidence="7">
    <location>
        <begin position="1"/>
        <end position="88"/>
    </location>
</feature>
<dbReference type="EMBL" id="PKPP01005426">
    <property type="protein sequence ID" value="PWA60171.1"/>
    <property type="molecule type" value="Genomic_DNA"/>
</dbReference>
<dbReference type="AlphaFoldDB" id="A0A2U1MFX0"/>